<dbReference type="PRINTS" id="PR00421">
    <property type="entry name" value="THIOREDOXIN"/>
</dbReference>
<comment type="caution">
    <text evidence="9">The sequence shown here is derived from an EMBL/GenBank/DDBJ whole genome shotgun (WGS) entry which is preliminary data.</text>
</comment>
<dbReference type="InterPro" id="IPR017937">
    <property type="entry name" value="Thioredoxin_CS"/>
</dbReference>
<dbReference type="GO" id="GO:0046872">
    <property type="term" value="F:metal ion binding"/>
    <property type="evidence" value="ECO:0007669"/>
    <property type="project" value="UniProtKB-KW"/>
</dbReference>
<dbReference type="EMBL" id="ATHJ01000057">
    <property type="protein sequence ID" value="EPR43341.1"/>
    <property type="molecule type" value="Genomic_DNA"/>
</dbReference>
<dbReference type="PROSITE" id="PS51352">
    <property type="entry name" value="THIOREDOXIN_2"/>
    <property type="match status" value="1"/>
</dbReference>
<keyword evidence="2" id="KW-0813">Transport</keyword>
<gene>
    <name evidence="9" type="ORF">dsmv_1367</name>
</gene>
<feature type="domain" description="Thioredoxin" evidence="8">
    <location>
        <begin position="22"/>
        <end position="151"/>
    </location>
</feature>
<keyword evidence="5" id="KW-1015">Disulfide bond</keyword>
<evidence type="ECO:0000256" key="4">
    <source>
        <dbReference type="ARBA" id="ARBA00022982"/>
    </source>
</evidence>
<dbReference type="Pfam" id="PF21352">
    <property type="entry name" value="Zn_ribbon_Thio2"/>
    <property type="match status" value="1"/>
</dbReference>
<dbReference type="Gene3D" id="2.30.30.380">
    <property type="entry name" value="Zn-finger domain of Sec23/24"/>
    <property type="match status" value="1"/>
</dbReference>
<dbReference type="PROSITE" id="PS00194">
    <property type="entry name" value="THIOREDOXIN_1"/>
    <property type="match status" value="1"/>
</dbReference>
<accession>S7U1N9</accession>
<protein>
    <recommendedName>
        <fullName evidence="7">Thioredoxin</fullName>
    </recommendedName>
</protein>
<dbReference type="InterPro" id="IPR013766">
    <property type="entry name" value="Thioredoxin_domain"/>
</dbReference>
<dbReference type="Gene3D" id="3.40.30.10">
    <property type="entry name" value="Glutaredoxin"/>
    <property type="match status" value="1"/>
</dbReference>
<dbReference type="eggNOG" id="COG3118">
    <property type="taxonomic scope" value="Bacteria"/>
</dbReference>
<sequence>MPQQSYIIRCGSCGTRNRIPGNRVGETARCGRCGAAVNTRVLTIGHPVVVTDANFHDRVILSPLPVLLDCWAPWCGPCQMMEPFMNELAAEWKGRIRVCKMNVDENPRTSNRFHIQSIPTLLVFDGGQLRNTLAGALPKHGIVQAMSPYLRS</sequence>
<dbReference type="AlphaFoldDB" id="S7U1N9"/>
<name>S7U1N9_DESML</name>
<evidence type="ECO:0000256" key="3">
    <source>
        <dbReference type="ARBA" id="ARBA00022723"/>
    </source>
</evidence>
<dbReference type="OrthoDB" id="9790390at2"/>
<dbReference type="PANTHER" id="PTHR45663">
    <property type="entry name" value="GEO12009P1"/>
    <property type="match status" value="1"/>
</dbReference>
<evidence type="ECO:0000256" key="5">
    <source>
        <dbReference type="ARBA" id="ARBA00023157"/>
    </source>
</evidence>
<dbReference type="FunFam" id="3.40.30.10:FF:000001">
    <property type="entry name" value="Thioredoxin"/>
    <property type="match status" value="1"/>
</dbReference>
<evidence type="ECO:0000259" key="8">
    <source>
        <dbReference type="PROSITE" id="PS51352"/>
    </source>
</evidence>
<dbReference type="NCBIfam" id="TIGR01068">
    <property type="entry name" value="thioredoxin"/>
    <property type="match status" value="1"/>
</dbReference>
<dbReference type="GO" id="GO:0015035">
    <property type="term" value="F:protein-disulfide reductase activity"/>
    <property type="evidence" value="ECO:0007669"/>
    <property type="project" value="UniProtKB-UniRule"/>
</dbReference>
<evidence type="ECO:0000256" key="1">
    <source>
        <dbReference type="ARBA" id="ARBA00008987"/>
    </source>
</evidence>
<dbReference type="RefSeq" id="WP_020875714.1">
    <property type="nucleotide sequence ID" value="NZ_ATHJ01000057.1"/>
</dbReference>
<evidence type="ECO:0000256" key="7">
    <source>
        <dbReference type="NCBIfam" id="TIGR01068"/>
    </source>
</evidence>
<evidence type="ECO:0000256" key="2">
    <source>
        <dbReference type="ARBA" id="ARBA00022448"/>
    </source>
</evidence>
<reference evidence="9 10" key="1">
    <citation type="journal article" date="2013" name="Genome Announc.">
        <title>Draft genome sequences for three mercury-methylating, sulfate-reducing bacteria.</title>
        <authorList>
            <person name="Brown S.D."/>
            <person name="Hurt R.A.Jr."/>
            <person name="Gilmour C.C."/>
            <person name="Elias D.A."/>
        </authorList>
    </citation>
    <scope>NUCLEOTIDE SEQUENCE [LARGE SCALE GENOMIC DNA]</scope>
    <source>
        <strain evidence="9 10">DSM 2059</strain>
    </source>
</reference>
<keyword evidence="4" id="KW-0249">Electron transport</keyword>
<dbReference type="STRING" id="897.B2D07_08845"/>
<dbReference type="Proteomes" id="UP000014977">
    <property type="component" value="Unassembled WGS sequence"/>
</dbReference>
<dbReference type="InterPro" id="IPR049299">
    <property type="entry name" value="Thio2_N"/>
</dbReference>
<dbReference type="SUPFAM" id="SSF52833">
    <property type="entry name" value="Thioredoxin-like"/>
    <property type="match status" value="1"/>
</dbReference>
<dbReference type="GO" id="GO:0005737">
    <property type="term" value="C:cytoplasm"/>
    <property type="evidence" value="ECO:0007669"/>
    <property type="project" value="TreeGrafter"/>
</dbReference>
<keyword evidence="6" id="KW-0676">Redox-active center</keyword>
<evidence type="ECO:0000313" key="9">
    <source>
        <dbReference type="EMBL" id="EPR43341.1"/>
    </source>
</evidence>
<dbReference type="InterPro" id="IPR005746">
    <property type="entry name" value="Thioredoxin"/>
</dbReference>
<dbReference type="CDD" id="cd02947">
    <property type="entry name" value="TRX_family"/>
    <property type="match status" value="1"/>
</dbReference>
<comment type="similarity">
    <text evidence="1">Belongs to the thioredoxin family.</text>
</comment>
<evidence type="ECO:0000256" key="6">
    <source>
        <dbReference type="ARBA" id="ARBA00023284"/>
    </source>
</evidence>
<keyword evidence="10" id="KW-1185">Reference proteome</keyword>
<dbReference type="Pfam" id="PF00085">
    <property type="entry name" value="Thioredoxin"/>
    <property type="match status" value="1"/>
</dbReference>
<dbReference type="InterPro" id="IPR036249">
    <property type="entry name" value="Thioredoxin-like_sf"/>
</dbReference>
<proteinExistence type="inferred from homology"/>
<evidence type="ECO:0000313" key="10">
    <source>
        <dbReference type="Proteomes" id="UP000014977"/>
    </source>
</evidence>
<organism evidence="9 10">
    <name type="scientific">Desulfococcus multivorans DSM 2059</name>
    <dbReference type="NCBI Taxonomy" id="1121405"/>
    <lineage>
        <taxon>Bacteria</taxon>
        <taxon>Pseudomonadati</taxon>
        <taxon>Thermodesulfobacteriota</taxon>
        <taxon>Desulfobacteria</taxon>
        <taxon>Desulfobacterales</taxon>
        <taxon>Desulfococcaceae</taxon>
        <taxon>Desulfococcus</taxon>
    </lineage>
</organism>
<keyword evidence="3" id="KW-0479">Metal-binding</keyword>
<dbReference type="PANTHER" id="PTHR45663:SF11">
    <property type="entry name" value="GEO12009P1"/>
    <property type="match status" value="1"/>
</dbReference>